<name>A0A0B6AP91_PRIM2</name>
<protein>
    <submittedName>
        <fullName evidence="2">Putative lipoprotein</fullName>
    </submittedName>
</protein>
<reference evidence="2 3" key="1">
    <citation type="journal article" date="2015" name="Genome Announc.">
        <title>Complete genome sequences for 35 biothreat assay-relevant bacillus species.</title>
        <authorList>
            <person name="Johnson S.L."/>
            <person name="Daligault H.E."/>
            <person name="Davenport K.W."/>
            <person name="Jaissle J."/>
            <person name="Frey K.G."/>
            <person name="Ladner J.T."/>
            <person name="Broomall S.M."/>
            <person name="Bishop-Lilly K.A."/>
            <person name="Bruce D.C."/>
            <person name="Gibbons H.S."/>
            <person name="Coyne S.R."/>
            <person name="Lo C.C."/>
            <person name="Meincke L."/>
            <person name="Munk A.C."/>
            <person name="Koroleva G.I."/>
            <person name="Rosenzweig C.N."/>
            <person name="Palacios G.F."/>
            <person name="Redden C.L."/>
            <person name="Minogue T.D."/>
            <person name="Chain P.S."/>
        </authorList>
    </citation>
    <scope>NUCLEOTIDE SEQUENCE [LARGE SCALE GENOMIC DNA]</scope>
    <source>
        <strain evidence="3">ATCC 14581 / DSM 32 / JCM 2506 / NBRC 15308 / NCIMB 9376 / NCTC 10342 / NRRL B-14308 / VKM B-512</strain>
    </source>
</reference>
<evidence type="ECO:0000313" key="3">
    <source>
        <dbReference type="Proteomes" id="UP000031829"/>
    </source>
</evidence>
<evidence type="ECO:0000313" key="2">
    <source>
        <dbReference type="EMBL" id="AJI22418.1"/>
    </source>
</evidence>
<proteinExistence type="predicted"/>
<keyword evidence="2" id="KW-0449">Lipoprotein</keyword>
<dbReference type="NCBIfam" id="NF038353">
    <property type="entry name" value="FxLYD_dom"/>
    <property type="match status" value="1"/>
</dbReference>
<organism evidence="2 3">
    <name type="scientific">Priestia megaterium (strain ATCC 14581 / DSM 32 / CCUG 1817 / JCM 2506 / NBRC 15308 / NCIMB 9376 / NCTC 10342 / NRRL B-14308 / VKM B-512 / Ford 19)</name>
    <name type="common">Bacillus megaterium</name>
    <dbReference type="NCBI Taxonomy" id="1348623"/>
    <lineage>
        <taxon>Bacteria</taxon>
        <taxon>Bacillati</taxon>
        <taxon>Bacillota</taxon>
        <taxon>Bacilli</taxon>
        <taxon>Bacillales</taxon>
        <taxon>Bacillaceae</taxon>
        <taxon>Priestia</taxon>
    </lineage>
</organism>
<sequence length="267" mass="28866">MKKSFGLTLLAFGMLLAGCGNEKISTTNQAQEETKGTTGEGANSSQPQEELKAKIVDQVSYVFTDPYAETTTASYFAVVQNKSKVPVDITEMTVTFLDKKGTVLATEESSSIWTSPQILKPGQKTYLSADTDLDIPVEQFGKAELNVTPIYTNDTVKELPIEGDSGKYDGTMYVNGKVKNTSKKQTDYITVAAALYSKDGKFIGTTYGQVDSPLNAGASVGFETFSDKIPADKVPDQFDYEVLAYMYPSYDQKEGVAGEGGDGEVTE</sequence>
<evidence type="ECO:0000256" key="1">
    <source>
        <dbReference type="SAM" id="MobiDB-lite"/>
    </source>
</evidence>
<dbReference type="GeneID" id="93642571"/>
<dbReference type="PROSITE" id="PS51257">
    <property type="entry name" value="PROKAR_LIPOPROTEIN"/>
    <property type="match status" value="1"/>
</dbReference>
<accession>A0A0B6AP91</accession>
<feature type="compositionally biased region" description="Polar residues" evidence="1">
    <location>
        <begin position="27"/>
        <end position="48"/>
    </location>
</feature>
<gene>
    <name evidence="2" type="ORF">BG04_4574</name>
</gene>
<feature type="region of interest" description="Disordered" evidence="1">
    <location>
        <begin position="27"/>
        <end position="49"/>
    </location>
</feature>
<dbReference type="InterPro" id="IPR047676">
    <property type="entry name" value="FxLYD_dom"/>
</dbReference>
<dbReference type="HOGENOM" id="CLU_1040737_0_0_9"/>
<dbReference type="KEGG" id="bmeg:BG04_4574"/>
<dbReference type="Proteomes" id="UP000031829">
    <property type="component" value="Chromosome"/>
</dbReference>
<dbReference type="EMBL" id="CP009920">
    <property type="protein sequence ID" value="AJI22418.1"/>
    <property type="molecule type" value="Genomic_DNA"/>
</dbReference>
<dbReference type="AlphaFoldDB" id="A0A0B6AP91"/>
<dbReference type="RefSeq" id="WP_034652333.1">
    <property type="nucleotide sequence ID" value="NZ_BCVB01000004.1"/>
</dbReference>